<keyword evidence="1" id="KW-1133">Transmembrane helix</keyword>
<dbReference type="Proteomes" id="UP000002939">
    <property type="component" value="Unassembled WGS sequence"/>
</dbReference>
<feature type="transmembrane region" description="Helical" evidence="1">
    <location>
        <begin position="6"/>
        <end position="24"/>
    </location>
</feature>
<dbReference type="InterPro" id="IPR009293">
    <property type="entry name" value="UPF0478"/>
</dbReference>
<comment type="caution">
    <text evidence="2">The sequence shown here is derived from an EMBL/GenBank/DDBJ whole genome shotgun (WGS) entry which is preliminary data.</text>
</comment>
<dbReference type="eggNOG" id="COG4768">
    <property type="taxonomic scope" value="Bacteria"/>
</dbReference>
<dbReference type="PANTHER" id="PTHR40070:SF1">
    <property type="entry name" value="UPF0478 PROTEIN YTXG"/>
    <property type="match status" value="1"/>
</dbReference>
<dbReference type="AlphaFoldDB" id="D0BKX0"/>
<dbReference type="OrthoDB" id="2146420at2"/>
<evidence type="ECO:0000313" key="3">
    <source>
        <dbReference type="Proteomes" id="UP000002939"/>
    </source>
</evidence>
<reference evidence="2" key="2">
    <citation type="submission" date="2011-10" db="EMBL/GenBank/DDBJ databases">
        <title>The Genome Sequence of Granulicatella elegans ATCC 700633.</title>
        <authorList>
            <consortium name="The Broad Institute Genome Sequencing Platform"/>
            <consortium name="The Broad Institute Genome Sequencing Center for Infectious Disease"/>
            <person name="Earl A."/>
            <person name="Ward D."/>
            <person name="Feldgarden M."/>
            <person name="Gevers D."/>
            <person name="Sibley C.D."/>
            <person name="Field T.R."/>
            <person name="Grinwis M."/>
            <person name="Eshaghurshan C.S."/>
            <person name="Surette M.G."/>
            <person name="Young S.K."/>
            <person name="Zeng Q."/>
            <person name="Gargeya S."/>
            <person name="Fitzgerald M."/>
            <person name="Haas B."/>
            <person name="Abouelleil A."/>
            <person name="Alvarado L."/>
            <person name="Arachchi H.M."/>
            <person name="Berlin A."/>
            <person name="Brown A."/>
            <person name="Chapman S.B."/>
            <person name="Chen Z."/>
            <person name="Dunbar C."/>
            <person name="Freedman E."/>
            <person name="Gearin G."/>
            <person name="Goldberg J."/>
            <person name="Griggs A."/>
            <person name="Gujja S."/>
            <person name="Heiman D."/>
            <person name="Howarth C."/>
            <person name="Larson L."/>
            <person name="Lui A."/>
            <person name="MacDonald P.J.P."/>
            <person name="Montmayeur A."/>
            <person name="Murphy C."/>
            <person name="Neiman D."/>
            <person name="Pearson M."/>
            <person name="Priest M."/>
            <person name="Roberts A."/>
            <person name="Saif S."/>
            <person name="Shea T."/>
            <person name="Shenoy N."/>
            <person name="Sisk P."/>
            <person name="Stolte C."/>
            <person name="Sykes S."/>
            <person name="Wortman J."/>
            <person name="Nusbaum C."/>
            <person name="Birren B."/>
        </authorList>
    </citation>
    <scope>NUCLEOTIDE SEQUENCE [LARGE SCALE GENOMIC DNA]</scope>
    <source>
        <strain evidence="2">ATCC 700633</strain>
    </source>
</reference>
<accession>D0BKX0</accession>
<name>D0BKX0_9LACT</name>
<organism evidence="2 3">
    <name type="scientific">Granulicatella elegans ATCC 700633</name>
    <dbReference type="NCBI Taxonomy" id="626369"/>
    <lineage>
        <taxon>Bacteria</taxon>
        <taxon>Bacillati</taxon>
        <taxon>Bacillota</taxon>
        <taxon>Bacilli</taxon>
        <taxon>Lactobacillales</taxon>
        <taxon>Carnobacteriaceae</taxon>
        <taxon>Granulicatella</taxon>
    </lineage>
</organism>
<dbReference type="PANTHER" id="PTHR40070">
    <property type="entry name" value="UPF0478 PROTEIN YTXG"/>
    <property type="match status" value="1"/>
</dbReference>
<sequence length="131" mass="13954">MSGIEVAALIAACSLLGLVVFLVLKLNPVLNKLDKTVNHVNNSIEIITRDVDNLSIEVEGLLNKTNALVDDINGKVKRTDPLFTAIGDLGLTVSDVNHSTRSLATRVSSIKPARTLGALSVGKAILSRKKK</sequence>
<dbReference type="EMBL" id="ACRF02000013">
    <property type="protein sequence ID" value="EEW93723.2"/>
    <property type="molecule type" value="Genomic_DNA"/>
</dbReference>
<dbReference type="STRING" id="626369.HMPREF0446_00605"/>
<dbReference type="Pfam" id="PF06103">
    <property type="entry name" value="DUF948"/>
    <property type="match status" value="1"/>
</dbReference>
<proteinExistence type="predicted"/>
<protein>
    <recommendedName>
        <fullName evidence="4">General stress protein</fullName>
    </recommendedName>
</protein>
<keyword evidence="3" id="KW-1185">Reference proteome</keyword>
<gene>
    <name evidence="2" type="ORF">HMPREF0446_00605</name>
</gene>
<dbReference type="RefSeq" id="WP_020991318.1">
    <property type="nucleotide sequence ID" value="NZ_KI391971.1"/>
</dbReference>
<dbReference type="HOGENOM" id="CLU_115870_4_2_9"/>
<keyword evidence="1" id="KW-0812">Transmembrane</keyword>
<keyword evidence="1" id="KW-0472">Membrane</keyword>
<evidence type="ECO:0000256" key="1">
    <source>
        <dbReference type="SAM" id="Phobius"/>
    </source>
</evidence>
<reference evidence="2" key="1">
    <citation type="submission" date="2009-09" db="EMBL/GenBank/DDBJ databases">
        <authorList>
            <consortium name="The Broad Institute Genome Sequencing Platform"/>
            <person name="Ward D."/>
            <person name="Feldgarden M."/>
            <person name="Earl A."/>
            <person name="Young S.K."/>
            <person name="Zeng Q."/>
            <person name="Koehrsen M."/>
            <person name="Alvarado L."/>
            <person name="Berlin A."/>
            <person name="Bochicchio J."/>
            <person name="Borenstein D."/>
            <person name="Chapman S.B."/>
            <person name="Chen Z."/>
            <person name="Engels R."/>
            <person name="Freedman E."/>
            <person name="Gellesch M."/>
            <person name="Goldberg J."/>
            <person name="Griggs A."/>
            <person name="Gujja S."/>
            <person name="Heilman E."/>
            <person name="Heiman D."/>
            <person name="Hepburn T."/>
            <person name="Howarth C."/>
            <person name="Jen D."/>
            <person name="Larson L."/>
            <person name="Lewis B."/>
            <person name="Mehta T."/>
            <person name="Park D."/>
            <person name="Pearson M."/>
            <person name="Roberts A."/>
            <person name="Saif S."/>
            <person name="Shea T."/>
            <person name="Shenoy N."/>
            <person name="Sisk P."/>
            <person name="Stolte C."/>
            <person name="Sykes S."/>
            <person name="Thomson T."/>
            <person name="Walk T."/>
            <person name="White J."/>
            <person name="Yandava C."/>
            <person name="Sibley C.D."/>
            <person name="Field T.R."/>
            <person name="Grinwis M."/>
            <person name="Eshaghurshan C.S."/>
            <person name="Surette M.G."/>
            <person name="Haas B."/>
            <person name="Nusbaum C."/>
            <person name="Birren B."/>
        </authorList>
    </citation>
    <scope>NUCLEOTIDE SEQUENCE [LARGE SCALE GENOMIC DNA]</scope>
    <source>
        <strain evidence="2">ATCC 700633</strain>
    </source>
</reference>
<evidence type="ECO:0008006" key="4">
    <source>
        <dbReference type="Google" id="ProtNLM"/>
    </source>
</evidence>
<evidence type="ECO:0000313" key="2">
    <source>
        <dbReference type="EMBL" id="EEW93723.2"/>
    </source>
</evidence>